<evidence type="ECO:0000256" key="1">
    <source>
        <dbReference type="ARBA" id="ARBA00008779"/>
    </source>
</evidence>
<gene>
    <name evidence="4" type="ORF">XM47_04605</name>
</gene>
<organism evidence="4 5">
    <name type="scientific">Catenovulum maritimum</name>
    <dbReference type="NCBI Taxonomy" id="1513271"/>
    <lineage>
        <taxon>Bacteria</taxon>
        <taxon>Pseudomonadati</taxon>
        <taxon>Pseudomonadota</taxon>
        <taxon>Gammaproteobacteria</taxon>
        <taxon>Alteromonadales</taxon>
        <taxon>Alteromonadaceae</taxon>
        <taxon>Catenovulum</taxon>
    </lineage>
</organism>
<comment type="caution">
    <text evidence="4">The sequence shown here is derived from an EMBL/GenBank/DDBJ whole genome shotgun (WGS) entry which is preliminary data.</text>
</comment>
<feature type="domain" description="Sulfatase N-terminal" evidence="3">
    <location>
        <begin position="24"/>
        <end position="362"/>
    </location>
</feature>
<comment type="similarity">
    <text evidence="1">Belongs to the sulfatase family.</text>
</comment>
<dbReference type="InterPro" id="IPR050738">
    <property type="entry name" value="Sulfatase"/>
</dbReference>
<dbReference type="CDD" id="cd16026">
    <property type="entry name" value="GALNS_like"/>
    <property type="match status" value="1"/>
</dbReference>
<keyword evidence="5" id="KW-1185">Reference proteome</keyword>
<dbReference type="EMBL" id="LAZL01000005">
    <property type="protein sequence ID" value="KMT66327.1"/>
    <property type="molecule type" value="Genomic_DNA"/>
</dbReference>
<evidence type="ECO:0000256" key="2">
    <source>
        <dbReference type="ARBA" id="ARBA00022801"/>
    </source>
</evidence>
<dbReference type="Proteomes" id="UP000037600">
    <property type="component" value="Unassembled WGS sequence"/>
</dbReference>
<evidence type="ECO:0000313" key="5">
    <source>
        <dbReference type="Proteomes" id="UP000037600"/>
    </source>
</evidence>
<dbReference type="Gene3D" id="3.40.720.10">
    <property type="entry name" value="Alkaline Phosphatase, subunit A"/>
    <property type="match status" value="1"/>
</dbReference>
<dbReference type="SUPFAM" id="SSF53649">
    <property type="entry name" value="Alkaline phosphatase-like"/>
    <property type="match status" value="1"/>
</dbReference>
<dbReference type="PATRIC" id="fig|1513271.3.peg.953"/>
<protein>
    <recommendedName>
        <fullName evidence="3">Sulfatase N-terminal domain-containing protein</fullName>
    </recommendedName>
</protein>
<keyword evidence="2" id="KW-0378">Hydrolase</keyword>
<sequence length="467" mass="52332">MSACGTLNTNQTTKTQVNHAAQKPNIIIVFTDDQGFQDLSSYGSPLIKTPNLDRMAKQGARFNNFYVASSVCSASRASLLTGRLGARNGTTGVYFPDSKGLNPDEITLAEMLKKSGYSTAMYGKWHLGDLEASLPIAQGFDEYFGVPYSNDMYIGSKQKLAENIKLNLNYNLEKIKSDQVFVEKNRKKRANIKKAGIKELVPLMEGNLIVEYPAEQSSLTQRFFDRAISFIEQQDEKPFFIYLTPAMPHVPLFTSEQFKGKSARGLYGDVIEEIDWHMGRLTKHLERNNLADNTLIIFASDNGPWLGYKDHAGSAGHLRDGKFTNFEGGVRVPGIFYWPNRIKPNSNSQQLASSLDLMPTLAYFAKAELPNVKIDGINLAPHLLNPKESIERSIIYSSSKMIAGIREGDWKYIRKGGVNLRKHKSNNQAYLFNLAYDEAEQVNLISKHPDIVNQLEAKIKTIEADIN</sequence>
<reference evidence="4 5" key="1">
    <citation type="submission" date="2015-04" db="EMBL/GenBank/DDBJ databases">
        <title>Draft Genome Sequence of the Novel Agar-Digesting Marine Bacterium Q1.</title>
        <authorList>
            <person name="Li Y."/>
            <person name="Li D."/>
            <person name="Chen G."/>
            <person name="Du Z."/>
        </authorList>
    </citation>
    <scope>NUCLEOTIDE SEQUENCE [LARGE SCALE GENOMIC DNA]</scope>
    <source>
        <strain evidence="4 5">Q1</strain>
    </source>
</reference>
<dbReference type="InterPro" id="IPR017850">
    <property type="entry name" value="Alkaline_phosphatase_core_sf"/>
</dbReference>
<dbReference type="Pfam" id="PF00884">
    <property type="entry name" value="Sulfatase"/>
    <property type="match status" value="1"/>
</dbReference>
<dbReference type="GO" id="GO:0004065">
    <property type="term" value="F:arylsulfatase activity"/>
    <property type="evidence" value="ECO:0007669"/>
    <property type="project" value="TreeGrafter"/>
</dbReference>
<dbReference type="PANTHER" id="PTHR42693">
    <property type="entry name" value="ARYLSULFATASE FAMILY MEMBER"/>
    <property type="match status" value="1"/>
</dbReference>
<accession>A0A0J8GUA5</accession>
<dbReference type="AlphaFoldDB" id="A0A0J8GUA5"/>
<proteinExistence type="inferred from homology"/>
<dbReference type="Gene3D" id="3.30.1120.10">
    <property type="match status" value="1"/>
</dbReference>
<name>A0A0J8GUA5_9ALTE</name>
<evidence type="ECO:0000259" key="3">
    <source>
        <dbReference type="Pfam" id="PF00884"/>
    </source>
</evidence>
<dbReference type="InterPro" id="IPR000917">
    <property type="entry name" value="Sulfatase_N"/>
</dbReference>
<dbReference type="PANTHER" id="PTHR42693:SF53">
    <property type="entry name" value="ENDO-4-O-SULFATASE"/>
    <property type="match status" value="1"/>
</dbReference>
<evidence type="ECO:0000313" key="4">
    <source>
        <dbReference type="EMBL" id="KMT66327.1"/>
    </source>
</evidence>